<organism evidence="9 10">
    <name type="scientific">Apilactobacillus apinorum</name>
    <dbReference type="NCBI Taxonomy" id="1218495"/>
    <lineage>
        <taxon>Bacteria</taxon>
        <taxon>Bacillati</taxon>
        <taxon>Bacillota</taxon>
        <taxon>Bacilli</taxon>
        <taxon>Lactobacillales</taxon>
        <taxon>Lactobacillaceae</taxon>
        <taxon>Apilactobacillus</taxon>
    </lineage>
</organism>
<evidence type="ECO:0000259" key="8">
    <source>
        <dbReference type="PROSITE" id="PS51695"/>
    </source>
</evidence>
<feature type="domain" description="Peptidase S53" evidence="8">
    <location>
        <begin position="173"/>
        <end position="580"/>
    </location>
</feature>
<keyword evidence="7" id="KW-0865">Zymogen</keyword>
<dbReference type="PANTHER" id="PTHR14218">
    <property type="entry name" value="PROTEASE S8 TRIPEPTIDYL PEPTIDASE I CLN2"/>
    <property type="match status" value="1"/>
</dbReference>
<gene>
    <name evidence="9" type="ORF">AP20H10_11960</name>
</gene>
<dbReference type="SMART" id="SM00944">
    <property type="entry name" value="Pro-kuma_activ"/>
    <property type="match status" value="1"/>
</dbReference>
<comment type="cofactor">
    <cofactor evidence="1">
        <name>Ca(2+)</name>
        <dbReference type="ChEBI" id="CHEBI:29108"/>
    </cofactor>
</comment>
<dbReference type="EMBL" id="BAABVV010000037">
    <property type="protein sequence ID" value="GAA6114833.1"/>
    <property type="molecule type" value="Genomic_DNA"/>
</dbReference>
<dbReference type="RefSeq" id="WP_353318435.1">
    <property type="nucleotide sequence ID" value="NZ_BAABVV010000037.1"/>
</dbReference>
<dbReference type="InterPro" id="IPR050819">
    <property type="entry name" value="Tripeptidyl-peptidase_I"/>
</dbReference>
<comment type="caution">
    <text evidence="9">The sequence shown here is derived from an EMBL/GenBank/DDBJ whole genome shotgun (WGS) entry which is preliminary data.</text>
</comment>
<dbReference type="Proteomes" id="UP001438112">
    <property type="component" value="Unassembled WGS sequence"/>
</dbReference>
<dbReference type="Pfam" id="PF09286">
    <property type="entry name" value="Pro-kuma_activ"/>
    <property type="match status" value="1"/>
</dbReference>
<dbReference type="SUPFAM" id="SSF52743">
    <property type="entry name" value="Subtilisin-like"/>
    <property type="match status" value="1"/>
</dbReference>
<dbReference type="Gene3D" id="3.40.50.200">
    <property type="entry name" value="Peptidase S8/S53 domain"/>
    <property type="match status" value="1"/>
</dbReference>
<keyword evidence="4" id="KW-0378">Hydrolase</keyword>
<name>A0ABP9ZJ48_9LACO</name>
<protein>
    <submittedName>
        <fullName evidence="9">Protease pro-enzyme activation domain-containing protein</fullName>
    </submittedName>
</protein>
<dbReference type="InterPro" id="IPR015366">
    <property type="entry name" value="S53_propep"/>
</dbReference>
<keyword evidence="10" id="KW-1185">Reference proteome</keyword>
<keyword evidence="5" id="KW-0720">Serine protease</keyword>
<accession>A0ABP9ZJ48</accession>
<dbReference type="PANTHER" id="PTHR14218:SF15">
    <property type="entry name" value="TRIPEPTIDYL-PEPTIDASE 1"/>
    <property type="match status" value="1"/>
</dbReference>
<dbReference type="GO" id="GO:0008233">
    <property type="term" value="F:peptidase activity"/>
    <property type="evidence" value="ECO:0007669"/>
    <property type="project" value="UniProtKB-KW"/>
</dbReference>
<evidence type="ECO:0000256" key="5">
    <source>
        <dbReference type="ARBA" id="ARBA00022825"/>
    </source>
</evidence>
<dbReference type="InterPro" id="IPR036852">
    <property type="entry name" value="Peptidase_S8/S53_dom_sf"/>
</dbReference>
<dbReference type="GO" id="GO:0006508">
    <property type="term" value="P:proteolysis"/>
    <property type="evidence" value="ECO:0007669"/>
    <property type="project" value="UniProtKB-KW"/>
</dbReference>
<evidence type="ECO:0000256" key="6">
    <source>
        <dbReference type="ARBA" id="ARBA00022837"/>
    </source>
</evidence>
<keyword evidence="2 9" id="KW-0645">Protease</keyword>
<sequence length="580" mass="64438">MNLKKRIFSCTLIIFAIGMLYIQALNHVTAFGKENKNSQASFTIVLKDRNNNDLINYVNQPRTKFLSTKEFSRKYGQSTATINKIKRYLNKHHLKSQVYPGNLVIKVTGSRNNIETAFHFKIIKEKINKTYVTKPNKTPKMANILDAKINGIIGLSNYDRLSSDSKSGSFGVKRAPSDFIKRYHLQDTMNNKSKKVANIGIISFGGFSKNDIKTFWQKMGIKNSLNRIHVYTDTNKDNQKLSDETTMDIQQASSIANNANINVYLAQPTISGMINSFANAIGSNKSDSISLSWGISEAEIKQMINNKILPDNYNDIINEILLQGASQGISIFNSTGDNGAYDGIQSGITKLTVETPASSPYITAVGATTAPIMYKVNGHVVNVDKERVWSNDFLYPYFNSLKLYNADQSTFLESYFVGSGGGFSKFNATPDYQKNIPGVNSYRAIQHWDMSYGVANQLATPKVVTGTSTGRNLPDIVANGDPQTGYSVYYNGKWLIDGGTSIVAPQIAAVNAVYVSKLNHRLGLWNPRIYSAAQSSHSPFDQLYGDNATNIYYSTQNNKIYNQATGLGTVNYDKLFNLIK</sequence>
<dbReference type="PROSITE" id="PS51695">
    <property type="entry name" value="SEDOLISIN"/>
    <property type="match status" value="1"/>
</dbReference>
<evidence type="ECO:0000313" key="9">
    <source>
        <dbReference type="EMBL" id="GAA6114833.1"/>
    </source>
</evidence>
<evidence type="ECO:0000256" key="1">
    <source>
        <dbReference type="ARBA" id="ARBA00001913"/>
    </source>
</evidence>
<reference evidence="9 10" key="1">
    <citation type="submission" date="2024-03" db="EMBL/GenBank/DDBJ databases">
        <title>Inconsistent identification of Apilactobacillus kunkeei-related strains obtained by well-developed overall genome related indices.</title>
        <authorList>
            <person name="Maeno S."/>
            <person name="Endo A."/>
        </authorList>
    </citation>
    <scope>NUCLEOTIDE SEQUENCE [LARGE SCALE GENOMIC DNA]</scope>
    <source>
        <strain evidence="9 10">20H-10</strain>
    </source>
</reference>
<evidence type="ECO:0000256" key="3">
    <source>
        <dbReference type="ARBA" id="ARBA00022723"/>
    </source>
</evidence>
<keyword evidence="6" id="KW-0106">Calcium</keyword>
<keyword evidence="3" id="KW-0479">Metal-binding</keyword>
<proteinExistence type="predicted"/>
<dbReference type="CDD" id="cd04056">
    <property type="entry name" value="Peptidases_S53"/>
    <property type="match status" value="1"/>
</dbReference>
<evidence type="ECO:0000256" key="2">
    <source>
        <dbReference type="ARBA" id="ARBA00022670"/>
    </source>
</evidence>
<dbReference type="InterPro" id="IPR030400">
    <property type="entry name" value="Sedolisin_dom"/>
</dbReference>
<dbReference type="SUPFAM" id="SSF54897">
    <property type="entry name" value="Protease propeptides/inhibitors"/>
    <property type="match status" value="1"/>
</dbReference>
<evidence type="ECO:0000256" key="7">
    <source>
        <dbReference type="ARBA" id="ARBA00023145"/>
    </source>
</evidence>
<evidence type="ECO:0000256" key="4">
    <source>
        <dbReference type="ARBA" id="ARBA00022801"/>
    </source>
</evidence>
<evidence type="ECO:0000313" key="10">
    <source>
        <dbReference type="Proteomes" id="UP001438112"/>
    </source>
</evidence>